<keyword evidence="3" id="KW-1185">Reference proteome</keyword>
<keyword evidence="1" id="KW-0812">Transmembrane</keyword>
<evidence type="ECO:0000313" key="2">
    <source>
        <dbReference type="EMBL" id="QJR13068.1"/>
    </source>
</evidence>
<proteinExistence type="predicted"/>
<sequence>MDPVATIRRIGFRKWYERQLIESHASLVTLLLCGLTFAILLDEVVVATRAGGIPVTALAIVAAAGVIGTFAWRHYITVLERAERYGERSTCATCTTYGRFVVTESGIDSIPGPTAEAVAPLQVAWMRVRCKQCGATWRMPE</sequence>
<dbReference type="RefSeq" id="WP_171095825.1">
    <property type="nucleotide sequence ID" value="NZ_CP053069.1"/>
</dbReference>
<feature type="transmembrane region" description="Helical" evidence="1">
    <location>
        <begin position="53"/>
        <end position="72"/>
    </location>
</feature>
<feature type="transmembrane region" description="Helical" evidence="1">
    <location>
        <begin position="20"/>
        <end position="41"/>
    </location>
</feature>
<dbReference type="AlphaFoldDB" id="A0A6M4H1S6"/>
<reference evidence="2 3" key="1">
    <citation type="submission" date="2020-04" db="EMBL/GenBank/DDBJ databases">
        <title>Usitatibacter rugosus gen. nov., sp. nov. and Usitatibacter palustris sp. nov., novel members of Usitatibacteraceae fam. nov. within the order Nitrosomonadales isolated from soil.</title>
        <authorList>
            <person name="Huber K.J."/>
            <person name="Neumann-Schaal M."/>
            <person name="Geppert A."/>
            <person name="Luckner M."/>
            <person name="Wanner G."/>
            <person name="Overmann J."/>
        </authorList>
    </citation>
    <scope>NUCLEOTIDE SEQUENCE [LARGE SCALE GENOMIC DNA]</scope>
    <source>
        <strain evidence="2 3">0125_3</strain>
    </source>
</reference>
<evidence type="ECO:0000256" key="1">
    <source>
        <dbReference type="SAM" id="Phobius"/>
    </source>
</evidence>
<dbReference type="KEGG" id="uru:DSM104443_04162"/>
<gene>
    <name evidence="2" type="ORF">DSM104443_04162</name>
</gene>
<evidence type="ECO:0000313" key="3">
    <source>
        <dbReference type="Proteomes" id="UP000501534"/>
    </source>
</evidence>
<dbReference type="Proteomes" id="UP000501534">
    <property type="component" value="Chromosome"/>
</dbReference>
<accession>A0A6M4H1S6</accession>
<protein>
    <submittedName>
        <fullName evidence="2">Uncharacterized protein</fullName>
    </submittedName>
</protein>
<keyword evidence="1" id="KW-1133">Transmembrane helix</keyword>
<dbReference type="EMBL" id="CP053069">
    <property type="protein sequence ID" value="QJR13068.1"/>
    <property type="molecule type" value="Genomic_DNA"/>
</dbReference>
<name>A0A6M4H1S6_9PROT</name>
<organism evidence="2 3">
    <name type="scientific">Usitatibacter rugosus</name>
    <dbReference type="NCBI Taxonomy" id="2732067"/>
    <lineage>
        <taxon>Bacteria</taxon>
        <taxon>Pseudomonadati</taxon>
        <taxon>Pseudomonadota</taxon>
        <taxon>Betaproteobacteria</taxon>
        <taxon>Nitrosomonadales</taxon>
        <taxon>Usitatibacteraceae</taxon>
        <taxon>Usitatibacter</taxon>
    </lineage>
</organism>
<keyword evidence="1" id="KW-0472">Membrane</keyword>